<keyword evidence="3" id="KW-1133">Transmembrane helix</keyword>
<dbReference type="EMBL" id="JAKRRY010000006">
    <property type="protein sequence ID" value="MCW8345723.1"/>
    <property type="molecule type" value="Genomic_DNA"/>
</dbReference>
<evidence type="ECO:0000313" key="5">
    <source>
        <dbReference type="EMBL" id="MCW8345723.1"/>
    </source>
</evidence>
<dbReference type="SUPFAM" id="SSF55073">
    <property type="entry name" value="Nucleotide cyclase"/>
    <property type="match status" value="1"/>
</dbReference>
<dbReference type="PANTHER" id="PTHR45138:SF24">
    <property type="entry name" value="DIGUANYLATE CYCLASE DGCC-RELATED"/>
    <property type="match status" value="1"/>
</dbReference>
<dbReference type="SUPFAM" id="SSF103190">
    <property type="entry name" value="Sensory domain-like"/>
    <property type="match status" value="1"/>
</dbReference>
<keyword evidence="5" id="KW-0548">Nucleotidyltransferase</keyword>
<reference evidence="5" key="1">
    <citation type="submission" date="2022-02" db="EMBL/GenBank/DDBJ databases">
        <title>Vibrio sp. nov, a new bacterium isolated from seawater.</title>
        <authorList>
            <person name="Yuan Y."/>
        </authorList>
    </citation>
    <scope>NUCLEOTIDE SEQUENCE</scope>
    <source>
        <strain evidence="5">ZSDZ65</strain>
    </source>
</reference>
<evidence type="ECO:0000313" key="6">
    <source>
        <dbReference type="Proteomes" id="UP001155587"/>
    </source>
</evidence>
<comment type="caution">
    <text evidence="5">The sequence shown here is derived from an EMBL/GenBank/DDBJ whole genome shotgun (WGS) entry which is preliminary data.</text>
</comment>
<dbReference type="EC" id="2.7.7.65" evidence="2"/>
<dbReference type="GO" id="GO:0052621">
    <property type="term" value="F:diguanylate cyclase activity"/>
    <property type="evidence" value="ECO:0007669"/>
    <property type="project" value="UniProtKB-EC"/>
</dbReference>
<evidence type="ECO:0000256" key="2">
    <source>
        <dbReference type="ARBA" id="ARBA00012528"/>
    </source>
</evidence>
<protein>
    <recommendedName>
        <fullName evidence="2">diguanylate cyclase</fullName>
        <ecNumber evidence="2">2.7.7.65</ecNumber>
    </recommendedName>
</protein>
<dbReference type="InterPro" id="IPR029787">
    <property type="entry name" value="Nucleotide_cyclase"/>
</dbReference>
<sequence>MRKLTKNHTTIVLKAILLSLGIYLIVLYKAADKLVDNEVAKFHLVTKSISDYQSTLYLLGALFEAEIAAKQNDELIGPYLTKGKVYAAAQHSELTRNERIVSITAKNLFVRMPEIVSAEQVLYYYRSYEGKKIMSTHSFEQNSLAYESVFSRKKCIASLTCSKYASERDLEDRLIVSNIYLDRVTEQPIITISSPVYFQGVMVGDLNVDVYLDKFPFLVDKEYISQFSAVGRQVVVEDLRYPFSTYAYSADYRADDDLLVTYRIPYSKIIIDYGWLLVGLLIILIYVLNKLEELQIKRTKLSLAEVAIRKDELTSLYNRAILKDSAIKYAMEKKGIAVIAVDGDKIKAINDNYGHHVGDEAIIHIAESMRRCFRESDYLIRSGGDEFIVILPGCSLTAAEKLAEQLSSEASSKPFGADGLTLNISVGVSKLREGESLQNVLKRADARLYLAKENKYT</sequence>
<dbReference type="RefSeq" id="WP_265674136.1">
    <property type="nucleotide sequence ID" value="NZ_JAKRRY010000006.1"/>
</dbReference>
<dbReference type="InterPro" id="IPR029151">
    <property type="entry name" value="Sensor-like_sf"/>
</dbReference>
<keyword evidence="3" id="KW-0812">Transmembrane</keyword>
<dbReference type="InterPro" id="IPR050469">
    <property type="entry name" value="Diguanylate_Cyclase"/>
</dbReference>
<proteinExistence type="predicted"/>
<name>A0A9X3CLP4_9VIBR</name>
<dbReference type="Proteomes" id="UP001155587">
    <property type="component" value="Unassembled WGS sequence"/>
</dbReference>
<keyword evidence="3" id="KW-0472">Membrane</keyword>
<dbReference type="PANTHER" id="PTHR45138">
    <property type="entry name" value="REGULATORY COMPONENTS OF SENSORY TRANSDUCTION SYSTEM"/>
    <property type="match status" value="1"/>
</dbReference>
<dbReference type="InterPro" id="IPR000160">
    <property type="entry name" value="GGDEF_dom"/>
</dbReference>
<keyword evidence="5" id="KW-0808">Transferase</keyword>
<dbReference type="NCBIfam" id="TIGR00254">
    <property type="entry name" value="GGDEF"/>
    <property type="match status" value="1"/>
</dbReference>
<feature type="transmembrane region" description="Helical" evidence="3">
    <location>
        <begin position="12"/>
        <end position="31"/>
    </location>
</feature>
<dbReference type="PROSITE" id="PS50887">
    <property type="entry name" value="GGDEF"/>
    <property type="match status" value="1"/>
</dbReference>
<evidence type="ECO:0000256" key="3">
    <source>
        <dbReference type="SAM" id="Phobius"/>
    </source>
</evidence>
<dbReference type="CDD" id="cd18773">
    <property type="entry name" value="PDC1_HK_sensor"/>
    <property type="match status" value="1"/>
</dbReference>
<dbReference type="Gene3D" id="3.30.70.270">
    <property type="match status" value="1"/>
</dbReference>
<accession>A0A9X3CLP4</accession>
<feature type="domain" description="GGDEF" evidence="4">
    <location>
        <begin position="334"/>
        <end position="457"/>
    </location>
</feature>
<dbReference type="SMART" id="SM00267">
    <property type="entry name" value="GGDEF"/>
    <property type="match status" value="1"/>
</dbReference>
<evidence type="ECO:0000259" key="4">
    <source>
        <dbReference type="PROSITE" id="PS50887"/>
    </source>
</evidence>
<dbReference type="Pfam" id="PF00990">
    <property type="entry name" value="GGDEF"/>
    <property type="match status" value="1"/>
</dbReference>
<gene>
    <name evidence="5" type="ORF">MD535_06825</name>
</gene>
<comment type="subcellular location">
    <subcellularLocation>
        <location evidence="1">Cell inner membrane</location>
    </subcellularLocation>
</comment>
<dbReference type="GO" id="GO:0005886">
    <property type="term" value="C:plasma membrane"/>
    <property type="evidence" value="ECO:0007669"/>
    <property type="project" value="UniProtKB-SubCell"/>
</dbReference>
<evidence type="ECO:0000256" key="1">
    <source>
        <dbReference type="ARBA" id="ARBA00004533"/>
    </source>
</evidence>
<dbReference type="CDD" id="cd01949">
    <property type="entry name" value="GGDEF"/>
    <property type="match status" value="1"/>
</dbReference>
<keyword evidence="6" id="KW-1185">Reference proteome</keyword>
<dbReference type="GO" id="GO:0043709">
    <property type="term" value="P:cell adhesion involved in single-species biofilm formation"/>
    <property type="evidence" value="ECO:0007669"/>
    <property type="project" value="TreeGrafter"/>
</dbReference>
<feature type="transmembrane region" description="Helical" evidence="3">
    <location>
        <begin position="270"/>
        <end position="288"/>
    </location>
</feature>
<dbReference type="AlphaFoldDB" id="A0A9X3CLP4"/>
<organism evidence="5 6">
    <name type="scientific">Vibrio qingdaonensis</name>
    <dbReference type="NCBI Taxonomy" id="2829491"/>
    <lineage>
        <taxon>Bacteria</taxon>
        <taxon>Pseudomonadati</taxon>
        <taxon>Pseudomonadota</taxon>
        <taxon>Gammaproteobacteria</taxon>
        <taxon>Vibrionales</taxon>
        <taxon>Vibrionaceae</taxon>
        <taxon>Vibrio</taxon>
    </lineage>
</organism>
<dbReference type="GO" id="GO:1902201">
    <property type="term" value="P:negative regulation of bacterial-type flagellum-dependent cell motility"/>
    <property type="evidence" value="ECO:0007669"/>
    <property type="project" value="TreeGrafter"/>
</dbReference>
<dbReference type="InterPro" id="IPR043128">
    <property type="entry name" value="Rev_trsase/Diguanyl_cyclase"/>
</dbReference>